<keyword evidence="3 7" id="KW-0349">Heme</keyword>
<evidence type="ECO:0000256" key="2">
    <source>
        <dbReference type="ARBA" id="ARBA00010617"/>
    </source>
</evidence>
<feature type="transmembrane region" description="Helical" evidence="8">
    <location>
        <begin position="15"/>
        <end position="36"/>
    </location>
</feature>
<evidence type="ECO:0000256" key="6">
    <source>
        <dbReference type="ARBA" id="ARBA00023033"/>
    </source>
</evidence>
<evidence type="ECO:0000256" key="3">
    <source>
        <dbReference type="ARBA" id="ARBA00022617"/>
    </source>
</evidence>
<evidence type="ECO:0000313" key="10">
    <source>
        <dbReference type="Proteomes" id="UP001232148"/>
    </source>
</evidence>
<keyword evidence="4 7" id="KW-0479">Metal-binding</keyword>
<dbReference type="InterPro" id="IPR050121">
    <property type="entry name" value="Cytochrome_P450_monoxygenase"/>
</dbReference>
<comment type="caution">
    <text evidence="9">The sequence shown here is derived from an EMBL/GenBank/DDBJ whole genome shotgun (WGS) entry which is preliminary data.</text>
</comment>
<dbReference type="Proteomes" id="UP001232148">
    <property type="component" value="Unassembled WGS sequence"/>
</dbReference>
<dbReference type="PRINTS" id="PR00465">
    <property type="entry name" value="EP450IV"/>
</dbReference>
<feature type="binding site" description="axial binding residue" evidence="7">
    <location>
        <position position="526"/>
    </location>
    <ligand>
        <name>heme</name>
        <dbReference type="ChEBI" id="CHEBI:30413"/>
    </ligand>
    <ligandPart>
        <name>Fe</name>
        <dbReference type="ChEBI" id="CHEBI:18248"/>
    </ligandPart>
</feature>
<dbReference type="PRINTS" id="PR00385">
    <property type="entry name" value="P450"/>
</dbReference>
<dbReference type="SUPFAM" id="SSF48264">
    <property type="entry name" value="Cytochrome P450"/>
    <property type="match status" value="1"/>
</dbReference>
<dbReference type="AlphaFoldDB" id="A0AAD9H8B7"/>
<organism evidence="9 10">
    <name type="scientific">Colletotrichum zoysiae</name>
    <dbReference type="NCBI Taxonomy" id="1216348"/>
    <lineage>
        <taxon>Eukaryota</taxon>
        <taxon>Fungi</taxon>
        <taxon>Dikarya</taxon>
        <taxon>Ascomycota</taxon>
        <taxon>Pezizomycotina</taxon>
        <taxon>Sordariomycetes</taxon>
        <taxon>Hypocreomycetidae</taxon>
        <taxon>Glomerellales</taxon>
        <taxon>Glomerellaceae</taxon>
        <taxon>Colletotrichum</taxon>
        <taxon>Colletotrichum graminicola species complex</taxon>
    </lineage>
</organism>
<keyword evidence="6" id="KW-0503">Monooxygenase</keyword>
<dbReference type="GO" id="GO:0005506">
    <property type="term" value="F:iron ion binding"/>
    <property type="evidence" value="ECO:0007669"/>
    <property type="project" value="InterPro"/>
</dbReference>
<dbReference type="Gene3D" id="1.10.630.10">
    <property type="entry name" value="Cytochrome P450"/>
    <property type="match status" value="1"/>
</dbReference>
<evidence type="ECO:0000313" key="9">
    <source>
        <dbReference type="EMBL" id="KAK2024098.1"/>
    </source>
</evidence>
<dbReference type="GO" id="GO:0016705">
    <property type="term" value="F:oxidoreductase activity, acting on paired donors, with incorporation or reduction of molecular oxygen"/>
    <property type="evidence" value="ECO:0007669"/>
    <property type="project" value="InterPro"/>
</dbReference>
<dbReference type="PANTHER" id="PTHR24305:SF232">
    <property type="entry name" value="P450, PUTATIVE (EUROFUNG)-RELATED"/>
    <property type="match status" value="1"/>
</dbReference>
<gene>
    <name evidence="9" type="ORF">LX32DRAFT_570453</name>
</gene>
<keyword evidence="6" id="KW-0560">Oxidoreductase</keyword>
<sequence length="579" mass="65940">MTITLPYNLLSEGMLTGYVGLLVAFSLSLCLLYYLALPKPLPGIPYEKAAAKNVFGHMKEMMDFKKLHDNRMVPWFHEHQRRVGSPLTQFFPAPFAKPVLILSDFWEVQDLELHRRRDFGRGARDISLFKHTTPEFLAGLDPNDPRHKPNKALVKDTMSPVFLEKVTGPRVYACALDLVDLWKFKLAAARHRPFDAEEDIFSAVSDIITAALYDLSPDMGHTRQQLRHLKSLGEDLRIEHNEHGGLVFPELPPLPHYEHFQLFLDHQGDILKSPLPSLLHYYKMLVSSELREAYRGVKHFESREIDKSVMRLEGGEPITCVVDNMVRQEQRAAAGENRKPVYHRPAFLDNLSGYYSAGHETSASALSWAIKFLSIHQESQERLRIALHKTHAAALTEGRNPTLEEIVRANNHYLNAVIEEALRMRPPFSFGSRSSHIDTTLLGYRVPKDTTIIITFMGPSLLSPAMPIPEELRSESCQKNGRPAWPDEDIHLFKPERWLKTNEAGETVYDSLAGPMQTFGFGTLQCFGKRLAYLQIRTVLTLLVWNFKFAEIEGILSSDAGVELSTLRPKYSYVKLEEV</sequence>
<dbReference type="EMBL" id="MU842975">
    <property type="protein sequence ID" value="KAK2024098.1"/>
    <property type="molecule type" value="Genomic_DNA"/>
</dbReference>
<proteinExistence type="inferred from homology"/>
<accession>A0AAD9H8B7</accession>
<protein>
    <submittedName>
        <fullName evidence="9">Cytochrome P450</fullName>
    </submittedName>
</protein>
<evidence type="ECO:0000256" key="4">
    <source>
        <dbReference type="ARBA" id="ARBA00022723"/>
    </source>
</evidence>
<dbReference type="GO" id="GO:0004497">
    <property type="term" value="F:monooxygenase activity"/>
    <property type="evidence" value="ECO:0007669"/>
    <property type="project" value="UniProtKB-KW"/>
</dbReference>
<dbReference type="InterPro" id="IPR002403">
    <property type="entry name" value="Cyt_P450_E_grp-IV"/>
</dbReference>
<keyword evidence="8" id="KW-0812">Transmembrane</keyword>
<dbReference type="Pfam" id="PF00067">
    <property type="entry name" value="p450"/>
    <property type="match status" value="2"/>
</dbReference>
<reference evidence="9" key="1">
    <citation type="submission" date="2021-06" db="EMBL/GenBank/DDBJ databases">
        <title>Comparative genomics, transcriptomics and evolutionary studies reveal genomic signatures of adaptation to plant cell wall in hemibiotrophic fungi.</title>
        <authorList>
            <consortium name="DOE Joint Genome Institute"/>
            <person name="Baroncelli R."/>
            <person name="Diaz J.F."/>
            <person name="Benocci T."/>
            <person name="Peng M."/>
            <person name="Battaglia E."/>
            <person name="Haridas S."/>
            <person name="Andreopoulos W."/>
            <person name="Labutti K."/>
            <person name="Pangilinan J."/>
            <person name="Floch G.L."/>
            <person name="Makela M.R."/>
            <person name="Henrissat B."/>
            <person name="Grigoriev I.V."/>
            <person name="Crouch J.A."/>
            <person name="De Vries R.P."/>
            <person name="Sukno S.A."/>
            <person name="Thon M.R."/>
        </authorList>
    </citation>
    <scope>NUCLEOTIDE SEQUENCE</scope>
    <source>
        <strain evidence="9">MAFF235873</strain>
    </source>
</reference>
<dbReference type="InterPro" id="IPR001128">
    <property type="entry name" value="Cyt_P450"/>
</dbReference>
<comment type="similarity">
    <text evidence="2">Belongs to the cytochrome P450 family.</text>
</comment>
<evidence type="ECO:0000256" key="5">
    <source>
        <dbReference type="ARBA" id="ARBA00023004"/>
    </source>
</evidence>
<dbReference type="GO" id="GO:0020037">
    <property type="term" value="F:heme binding"/>
    <property type="evidence" value="ECO:0007669"/>
    <property type="project" value="InterPro"/>
</dbReference>
<dbReference type="PANTHER" id="PTHR24305">
    <property type="entry name" value="CYTOCHROME P450"/>
    <property type="match status" value="1"/>
</dbReference>
<keyword evidence="8" id="KW-1133">Transmembrane helix</keyword>
<evidence type="ECO:0000256" key="1">
    <source>
        <dbReference type="ARBA" id="ARBA00001971"/>
    </source>
</evidence>
<dbReference type="InterPro" id="IPR036396">
    <property type="entry name" value="Cyt_P450_sf"/>
</dbReference>
<evidence type="ECO:0000256" key="8">
    <source>
        <dbReference type="SAM" id="Phobius"/>
    </source>
</evidence>
<keyword evidence="10" id="KW-1185">Reference proteome</keyword>
<keyword evidence="5 7" id="KW-0408">Iron</keyword>
<keyword evidence="8" id="KW-0472">Membrane</keyword>
<evidence type="ECO:0000256" key="7">
    <source>
        <dbReference type="PIRSR" id="PIRSR602403-1"/>
    </source>
</evidence>
<name>A0AAD9H8B7_9PEZI</name>
<comment type="cofactor">
    <cofactor evidence="1 7">
        <name>heme</name>
        <dbReference type="ChEBI" id="CHEBI:30413"/>
    </cofactor>
</comment>